<proteinExistence type="predicted"/>
<protein>
    <recommendedName>
        <fullName evidence="5">DUF4129 domain-containing protein</fullName>
    </recommendedName>
</protein>
<gene>
    <name evidence="3" type="ORF">Q31a_06330</name>
</gene>
<keyword evidence="4" id="KW-1185">Reference proteome</keyword>
<sequence length="281" mass="31921" precursor="true">MIRKSLLLLLLALLSVGGGLDIAQAESTQIDARSAWRAMPKTNWYDKKTEQYLPPEVAELQDNPLRSDGRQAAPEDSSSTSRTWADWWDSLDFGSGWGKVGTFLYYFLRVMVIVVIVVLVLAILSLLGWYSLRDYVPSRFQERDDAMNRKIDPARMVDLPFEVQQSVGDPLEAARAAMKDGDYSLGVLYLYGYMLLVLDRERKLHLQKGKTNRMYLKEVKTQPELHSILETTVLAFEDTFFGKHVIERERCLALWNQLDEFHQLATSVASPTVTQAVLAGV</sequence>
<dbReference type="OrthoDB" id="290072at2"/>
<dbReference type="Proteomes" id="UP000318017">
    <property type="component" value="Chromosome"/>
</dbReference>
<organism evidence="3 4">
    <name type="scientific">Aureliella helgolandensis</name>
    <dbReference type="NCBI Taxonomy" id="2527968"/>
    <lineage>
        <taxon>Bacteria</taxon>
        <taxon>Pseudomonadati</taxon>
        <taxon>Planctomycetota</taxon>
        <taxon>Planctomycetia</taxon>
        <taxon>Pirellulales</taxon>
        <taxon>Pirellulaceae</taxon>
        <taxon>Aureliella</taxon>
    </lineage>
</organism>
<keyword evidence="1" id="KW-1133">Transmembrane helix</keyword>
<evidence type="ECO:0000313" key="3">
    <source>
        <dbReference type="EMBL" id="QDV22349.1"/>
    </source>
</evidence>
<name>A0A518G170_9BACT</name>
<feature type="signal peptide" evidence="2">
    <location>
        <begin position="1"/>
        <end position="25"/>
    </location>
</feature>
<feature type="transmembrane region" description="Helical" evidence="1">
    <location>
        <begin position="103"/>
        <end position="130"/>
    </location>
</feature>
<keyword evidence="2" id="KW-0732">Signal</keyword>
<accession>A0A518G170</accession>
<dbReference type="AlphaFoldDB" id="A0A518G170"/>
<dbReference type="EMBL" id="CP036298">
    <property type="protein sequence ID" value="QDV22349.1"/>
    <property type="molecule type" value="Genomic_DNA"/>
</dbReference>
<reference evidence="3 4" key="1">
    <citation type="submission" date="2019-02" db="EMBL/GenBank/DDBJ databases">
        <title>Deep-cultivation of Planctomycetes and their phenomic and genomic characterization uncovers novel biology.</title>
        <authorList>
            <person name="Wiegand S."/>
            <person name="Jogler M."/>
            <person name="Boedeker C."/>
            <person name="Pinto D."/>
            <person name="Vollmers J."/>
            <person name="Rivas-Marin E."/>
            <person name="Kohn T."/>
            <person name="Peeters S.H."/>
            <person name="Heuer A."/>
            <person name="Rast P."/>
            <person name="Oberbeckmann S."/>
            <person name="Bunk B."/>
            <person name="Jeske O."/>
            <person name="Meyerdierks A."/>
            <person name="Storesund J.E."/>
            <person name="Kallscheuer N."/>
            <person name="Luecker S."/>
            <person name="Lage O.M."/>
            <person name="Pohl T."/>
            <person name="Merkel B.J."/>
            <person name="Hornburger P."/>
            <person name="Mueller R.-W."/>
            <person name="Bruemmer F."/>
            <person name="Labrenz M."/>
            <person name="Spormann A.M."/>
            <person name="Op den Camp H."/>
            <person name="Overmann J."/>
            <person name="Amann R."/>
            <person name="Jetten M.S.M."/>
            <person name="Mascher T."/>
            <person name="Medema M.H."/>
            <person name="Devos D.P."/>
            <person name="Kaster A.-K."/>
            <person name="Ovreas L."/>
            <person name="Rohde M."/>
            <person name="Galperin M.Y."/>
            <person name="Jogler C."/>
        </authorList>
    </citation>
    <scope>NUCLEOTIDE SEQUENCE [LARGE SCALE GENOMIC DNA]</scope>
    <source>
        <strain evidence="3 4">Q31a</strain>
    </source>
</reference>
<evidence type="ECO:0000256" key="1">
    <source>
        <dbReference type="SAM" id="Phobius"/>
    </source>
</evidence>
<keyword evidence="1" id="KW-0812">Transmembrane</keyword>
<dbReference type="RefSeq" id="WP_145073778.1">
    <property type="nucleotide sequence ID" value="NZ_CP036298.1"/>
</dbReference>
<feature type="chain" id="PRO_5021806749" description="DUF4129 domain-containing protein" evidence="2">
    <location>
        <begin position="26"/>
        <end position="281"/>
    </location>
</feature>
<dbReference type="KEGG" id="ahel:Q31a_06330"/>
<keyword evidence="1" id="KW-0472">Membrane</keyword>
<evidence type="ECO:0008006" key="5">
    <source>
        <dbReference type="Google" id="ProtNLM"/>
    </source>
</evidence>
<evidence type="ECO:0000256" key="2">
    <source>
        <dbReference type="SAM" id="SignalP"/>
    </source>
</evidence>
<evidence type="ECO:0000313" key="4">
    <source>
        <dbReference type="Proteomes" id="UP000318017"/>
    </source>
</evidence>